<name>A0ABT2DEI2_9BURK</name>
<organism evidence="1 2">
    <name type="scientific">Massilia agilis</name>
    <dbReference type="NCBI Taxonomy" id="1811226"/>
    <lineage>
        <taxon>Bacteria</taxon>
        <taxon>Pseudomonadati</taxon>
        <taxon>Pseudomonadota</taxon>
        <taxon>Betaproteobacteria</taxon>
        <taxon>Burkholderiales</taxon>
        <taxon>Oxalobacteraceae</taxon>
        <taxon>Telluria group</taxon>
        <taxon>Massilia</taxon>
    </lineage>
</organism>
<protein>
    <submittedName>
        <fullName evidence="1">Uncharacterized protein</fullName>
    </submittedName>
</protein>
<evidence type="ECO:0000313" key="1">
    <source>
        <dbReference type="EMBL" id="MCS0809735.1"/>
    </source>
</evidence>
<keyword evidence="2" id="KW-1185">Reference proteome</keyword>
<proteinExistence type="predicted"/>
<dbReference type="EMBL" id="JANUHB010000004">
    <property type="protein sequence ID" value="MCS0809735.1"/>
    <property type="molecule type" value="Genomic_DNA"/>
</dbReference>
<sequence length="152" mass="17000">MTARYYFTFQQDWHWSHVAYWVHVPVAGSGTDTDPPAPEPVPHRGYVFLHVEFGDTTLAFSSPAQLDHVIAVLGTKPLPTSRQLSAKRGAGYGPNRHWLSRLPASLKQARQREKVVRTLAEVRAKVVVADERNGSEKFQVLPGFERSPVGMP</sequence>
<comment type="caution">
    <text evidence="1">The sequence shown here is derived from an EMBL/GenBank/DDBJ whole genome shotgun (WGS) entry which is preliminary data.</text>
</comment>
<accession>A0ABT2DEI2</accession>
<reference evidence="1 2" key="1">
    <citation type="submission" date="2022-08" db="EMBL/GenBank/DDBJ databases">
        <title>Reclassification of Massilia species as members of the genera Telluria, Duganella, Pseudoduganella, Mokoshia gen. nov. and Zemynaea gen. nov. using orthogonal and non-orthogonal genome-based approaches.</title>
        <authorList>
            <person name="Bowman J.P."/>
        </authorList>
    </citation>
    <scope>NUCLEOTIDE SEQUENCE [LARGE SCALE GENOMIC DNA]</scope>
    <source>
        <strain evidence="1 2">JCM 31605</strain>
    </source>
</reference>
<dbReference type="Proteomes" id="UP001206126">
    <property type="component" value="Unassembled WGS sequence"/>
</dbReference>
<dbReference type="RefSeq" id="WP_258823560.1">
    <property type="nucleotide sequence ID" value="NZ_JANUHB010000004.1"/>
</dbReference>
<gene>
    <name evidence="1" type="ORF">NX774_17575</name>
</gene>
<evidence type="ECO:0000313" key="2">
    <source>
        <dbReference type="Proteomes" id="UP001206126"/>
    </source>
</evidence>